<dbReference type="GO" id="GO:0003779">
    <property type="term" value="F:actin binding"/>
    <property type="evidence" value="ECO:0007669"/>
    <property type="project" value="TreeGrafter"/>
</dbReference>
<dbReference type="InterPro" id="IPR031847">
    <property type="entry name" value="PDLI1-4/Zasp-like_mid"/>
</dbReference>
<dbReference type="FunFam" id="2.30.42.10:FF:000055">
    <property type="entry name" value="PDZ and LIM domain protein 3"/>
    <property type="match status" value="1"/>
</dbReference>
<dbReference type="InterPro" id="IPR036034">
    <property type="entry name" value="PDZ_sf"/>
</dbReference>
<dbReference type="AlphaFoldDB" id="A0AAD9N1M2"/>
<dbReference type="SMART" id="SM00228">
    <property type="entry name" value="PDZ"/>
    <property type="match status" value="1"/>
</dbReference>
<dbReference type="Pfam" id="PF00412">
    <property type="entry name" value="LIM"/>
    <property type="match status" value="3"/>
</dbReference>
<dbReference type="InterPro" id="IPR001478">
    <property type="entry name" value="PDZ"/>
</dbReference>
<keyword evidence="2" id="KW-0963">Cytoplasm</keyword>
<dbReference type="PANTHER" id="PTHR24214:SF38">
    <property type="entry name" value="PDZ AND LIM DOMAIN PROTEIN ZASP-RELATED"/>
    <property type="match status" value="1"/>
</dbReference>
<feature type="domain" description="PDZ" evidence="9">
    <location>
        <begin position="7"/>
        <end position="90"/>
    </location>
</feature>
<dbReference type="InterPro" id="IPR050604">
    <property type="entry name" value="PDZ-LIM_domain"/>
</dbReference>
<dbReference type="GO" id="GO:0031941">
    <property type="term" value="C:filamentous actin"/>
    <property type="evidence" value="ECO:0007669"/>
    <property type="project" value="TreeGrafter"/>
</dbReference>
<dbReference type="Gene3D" id="2.30.42.10">
    <property type="match status" value="1"/>
</dbReference>
<feature type="region of interest" description="Disordered" evidence="7">
    <location>
        <begin position="269"/>
        <end position="339"/>
    </location>
</feature>
<gene>
    <name evidence="10" type="ORF">LSH36_339g04003</name>
</gene>
<sequence>MATLTLSARLDRTESSTPWGFRMQGGRDYGSPLVITRVTPGSLAAKCGLQVGDAITKIGDSPTDSMIHKEAQQQILACGNSLELALQRGGSGPGLSRPAAHVSPPEVSPAVPNYGTAAYGSPAAAAAAPPSAYSTPLSHAPNYNTAPKPFTPSGGSVPVAVNKQYNTPIDMYSVNNVMDSLATQTAGVTIGQPGMSKSEHVDSPSVLSLHETSTSPSRLSTNLTTLHASSPISGNTSFDAPHTDTKPWSALKPSVDSKNLYLGAKPVPFGSKPANTSTGVASTGSSPLGAPPKHDTNTTPKVIAPTGFTPTQTTVVKESEKHEQTPRIRGYHLDPSHQSRSFRLLKTLVDSEEDLTSQTQVPPPVAMTSSPPLPKEVPPPLPTEAPPAVPSQPLPDVAPQSPPPPPPVEETKFSATPSGKYVKAIVNKQYNTPMAGFAVILRSEEAVPPWKSVDAEIPDNAERKKIVIPSASPAFNRNTIVETSERKKITVLPSSVNPTVVTPSTITPSASRPATASPIGYSRSPDTIQESAERKKIVIPRPTFSAKQTLEPKAYADKDTESERETKDVNDGPKPYVASETFRLVQDLDKQKSDTKLKPFGSASSQTQGRSFTLLQKQLDQPSGPPRGGAPAPYKPAGQSPGKIPWQPSIPSGDRKMKVGRAGDATRVAQTAGRIPVCSACGVQIRGPFISALDKTWCPDHFVCANPECRMPLIEEGFVEEAGQLFCVRDYEQYFAPRCHKCGAAIIGDRISAINKTFHPHCFVCCHCRQPITGGQFHCENDDFYCAKDWAALFQTKCYGCQFPIEPGDRWVEALNQNWHSECFNCSTCQVNLEGQSFFAKGGKPYCKKHAGGPRY</sequence>
<dbReference type="FunFam" id="2.10.110.10:FF:000069">
    <property type="entry name" value="Uncharacterized protein, isoform Z"/>
    <property type="match status" value="1"/>
</dbReference>
<feature type="compositionally biased region" description="Low complexity" evidence="7">
    <location>
        <begin position="629"/>
        <end position="638"/>
    </location>
</feature>
<evidence type="ECO:0000259" key="9">
    <source>
        <dbReference type="PROSITE" id="PS50106"/>
    </source>
</evidence>
<dbReference type="SUPFAM" id="SSF50156">
    <property type="entry name" value="PDZ domain-like"/>
    <property type="match status" value="1"/>
</dbReference>
<dbReference type="GO" id="GO:0061061">
    <property type="term" value="P:muscle structure development"/>
    <property type="evidence" value="ECO:0007669"/>
    <property type="project" value="TreeGrafter"/>
</dbReference>
<evidence type="ECO:0000256" key="2">
    <source>
        <dbReference type="ARBA" id="ARBA00022490"/>
    </source>
</evidence>
<evidence type="ECO:0000256" key="4">
    <source>
        <dbReference type="ARBA" id="ARBA00022833"/>
    </source>
</evidence>
<dbReference type="EMBL" id="JAODUP010000339">
    <property type="protein sequence ID" value="KAK2152123.1"/>
    <property type="molecule type" value="Genomic_DNA"/>
</dbReference>
<dbReference type="GO" id="GO:0030036">
    <property type="term" value="P:actin cytoskeleton organization"/>
    <property type="evidence" value="ECO:0007669"/>
    <property type="project" value="TreeGrafter"/>
</dbReference>
<evidence type="ECO:0000256" key="1">
    <source>
        <dbReference type="ARBA" id="ARBA00004496"/>
    </source>
</evidence>
<evidence type="ECO:0008006" key="12">
    <source>
        <dbReference type="Google" id="ProtNLM"/>
    </source>
</evidence>
<feature type="region of interest" description="Disordered" evidence="7">
    <location>
        <begin position="88"/>
        <end position="107"/>
    </location>
</feature>
<feature type="compositionally biased region" description="Basic and acidic residues" evidence="7">
    <location>
        <begin position="554"/>
        <end position="571"/>
    </location>
</feature>
<feature type="domain" description="LIM zinc-binding" evidence="8">
    <location>
        <begin position="737"/>
        <end position="795"/>
    </location>
</feature>
<feature type="compositionally biased region" description="Polar residues" evidence="7">
    <location>
        <begin position="273"/>
        <end position="286"/>
    </location>
</feature>
<dbReference type="CDD" id="cd09363">
    <property type="entry name" value="LIM3_Enigma_like"/>
    <property type="match status" value="1"/>
</dbReference>
<dbReference type="PANTHER" id="PTHR24214">
    <property type="entry name" value="PDZ AND LIM DOMAIN PROTEIN ZASP"/>
    <property type="match status" value="1"/>
</dbReference>
<evidence type="ECO:0000313" key="10">
    <source>
        <dbReference type="EMBL" id="KAK2152123.1"/>
    </source>
</evidence>
<organism evidence="10 11">
    <name type="scientific">Paralvinella palmiformis</name>
    <dbReference type="NCBI Taxonomy" id="53620"/>
    <lineage>
        <taxon>Eukaryota</taxon>
        <taxon>Metazoa</taxon>
        <taxon>Spiralia</taxon>
        <taxon>Lophotrochozoa</taxon>
        <taxon>Annelida</taxon>
        <taxon>Polychaeta</taxon>
        <taxon>Sedentaria</taxon>
        <taxon>Canalipalpata</taxon>
        <taxon>Terebellida</taxon>
        <taxon>Terebelliformia</taxon>
        <taxon>Alvinellidae</taxon>
        <taxon>Paralvinella</taxon>
    </lineage>
</organism>
<feature type="region of interest" description="Disordered" evidence="7">
    <location>
        <begin position="353"/>
        <end position="415"/>
    </location>
</feature>
<dbReference type="InterPro" id="IPR001781">
    <property type="entry name" value="Znf_LIM"/>
</dbReference>
<feature type="compositionally biased region" description="Polar residues" evidence="7">
    <location>
        <begin position="210"/>
        <end position="238"/>
    </location>
</feature>
<evidence type="ECO:0000256" key="6">
    <source>
        <dbReference type="PROSITE-ProRule" id="PRU00125"/>
    </source>
</evidence>
<feature type="region of interest" description="Disordered" evidence="7">
    <location>
        <begin position="590"/>
        <end position="609"/>
    </location>
</feature>
<dbReference type="Pfam" id="PF00595">
    <property type="entry name" value="PDZ"/>
    <property type="match status" value="1"/>
</dbReference>
<dbReference type="PROSITE" id="PS50106">
    <property type="entry name" value="PDZ"/>
    <property type="match status" value="1"/>
</dbReference>
<evidence type="ECO:0000256" key="3">
    <source>
        <dbReference type="ARBA" id="ARBA00022723"/>
    </source>
</evidence>
<dbReference type="PROSITE" id="PS00478">
    <property type="entry name" value="LIM_DOMAIN_1"/>
    <property type="match status" value="1"/>
</dbReference>
<keyword evidence="5 6" id="KW-0440">LIM domain</keyword>
<dbReference type="SMART" id="SM00132">
    <property type="entry name" value="LIM"/>
    <property type="match status" value="3"/>
</dbReference>
<dbReference type="Proteomes" id="UP001208570">
    <property type="component" value="Unassembled WGS sequence"/>
</dbReference>
<feature type="compositionally biased region" description="Pro residues" evidence="7">
    <location>
        <begin position="361"/>
        <end position="393"/>
    </location>
</feature>
<dbReference type="SMART" id="SM00735">
    <property type="entry name" value="ZM"/>
    <property type="match status" value="1"/>
</dbReference>
<comment type="caution">
    <text evidence="10">The sequence shown here is derived from an EMBL/GenBank/DDBJ whole genome shotgun (WGS) entry which is preliminary data.</text>
</comment>
<evidence type="ECO:0000313" key="11">
    <source>
        <dbReference type="Proteomes" id="UP001208570"/>
    </source>
</evidence>
<dbReference type="GO" id="GO:0001725">
    <property type="term" value="C:stress fiber"/>
    <property type="evidence" value="ECO:0007669"/>
    <property type="project" value="TreeGrafter"/>
</dbReference>
<dbReference type="InterPro" id="IPR006643">
    <property type="entry name" value="Zasp-like_motif"/>
</dbReference>
<dbReference type="Pfam" id="PF15936">
    <property type="entry name" value="DUF4749"/>
    <property type="match status" value="1"/>
</dbReference>
<name>A0AAD9N1M2_9ANNE</name>
<dbReference type="GO" id="GO:0030018">
    <property type="term" value="C:Z disc"/>
    <property type="evidence" value="ECO:0007669"/>
    <property type="project" value="TreeGrafter"/>
</dbReference>
<reference evidence="10" key="1">
    <citation type="journal article" date="2023" name="Mol. Biol. Evol.">
        <title>Third-Generation Sequencing Reveals the Adaptive Role of the Epigenome in Three Deep-Sea Polychaetes.</title>
        <authorList>
            <person name="Perez M."/>
            <person name="Aroh O."/>
            <person name="Sun Y."/>
            <person name="Lan Y."/>
            <person name="Juniper S.K."/>
            <person name="Young C.R."/>
            <person name="Angers B."/>
            <person name="Qian P.Y."/>
        </authorList>
    </citation>
    <scope>NUCLEOTIDE SEQUENCE</scope>
    <source>
        <strain evidence="10">P08H-3</strain>
    </source>
</reference>
<feature type="region of interest" description="Disordered" evidence="7">
    <location>
        <begin position="496"/>
        <end position="578"/>
    </location>
</feature>
<feature type="compositionally biased region" description="Basic and acidic residues" evidence="7">
    <location>
        <begin position="317"/>
        <end position="337"/>
    </location>
</feature>
<feature type="region of interest" description="Disordered" evidence="7">
    <location>
        <begin position="618"/>
        <end position="658"/>
    </location>
</feature>
<dbReference type="Gene3D" id="2.10.110.10">
    <property type="entry name" value="Cysteine Rich Protein"/>
    <property type="match status" value="3"/>
</dbReference>
<dbReference type="FunFam" id="2.10.110.10:FF:000010">
    <property type="entry name" value="PDZ and LIM domain protein 5"/>
    <property type="match status" value="1"/>
</dbReference>
<proteinExistence type="predicted"/>
<dbReference type="GO" id="GO:0046872">
    <property type="term" value="F:metal ion binding"/>
    <property type="evidence" value="ECO:0007669"/>
    <property type="project" value="UniProtKB-KW"/>
</dbReference>
<comment type="subcellular location">
    <subcellularLocation>
        <location evidence="1">Cytoplasm</location>
    </subcellularLocation>
</comment>
<keyword evidence="3 6" id="KW-0479">Metal-binding</keyword>
<dbReference type="CDD" id="cd23068">
    <property type="entry name" value="PDZ_ZASP52-like"/>
    <property type="match status" value="1"/>
</dbReference>
<feature type="domain" description="LIM zinc-binding" evidence="8">
    <location>
        <begin position="796"/>
        <end position="856"/>
    </location>
</feature>
<evidence type="ECO:0000259" key="8">
    <source>
        <dbReference type="PROSITE" id="PS50023"/>
    </source>
</evidence>
<dbReference type="PROSITE" id="PS50023">
    <property type="entry name" value="LIM_DOMAIN_2"/>
    <property type="match status" value="2"/>
</dbReference>
<dbReference type="SUPFAM" id="SSF57716">
    <property type="entry name" value="Glucocorticoid receptor-like (DNA-binding domain)"/>
    <property type="match status" value="3"/>
</dbReference>
<evidence type="ECO:0000256" key="5">
    <source>
        <dbReference type="ARBA" id="ARBA00023038"/>
    </source>
</evidence>
<accession>A0AAD9N1M2</accession>
<dbReference type="CDD" id="cd08368">
    <property type="entry name" value="LIM"/>
    <property type="match status" value="1"/>
</dbReference>
<keyword evidence="4 6" id="KW-0862">Zinc</keyword>
<dbReference type="CDD" id="cd09455">
    <property type="entry name" value="LIM1_Enigma_like_1"/>
    <property type="match status" value="1"/>
</dbReference>
<evidence type="ECO:0000256" key="7">
    <source>
        <dbReference type="SAM" id="MobiDB-lite"/>
    </source>
</evidence>
<feature type="region of interest" description="Disordered" evidence="7">
    <location>
        <begin position="189"/>
        <end position="251"/>
    </location>
</feature>
<feature type="compositionally biased region" description="Low complexity" evidence="7">
    <location>
        <begin position="496"/>
        <end position="509"/>
    </location>
</feature>
<keyword evidence="11" id="KW-1185">Reference proteome</keyword>
<protein>
    <recommendedName>
        <fullName evidence="12">PDZ and LIM domain protein Zasp</fullName>
    </recommendedName>
</protein>
<dbReference type="GO" id="GO:0005912">
    <property type="term" value="C:adherens junction"/>
    <property type="evidence" value="ECO:0007669"/>
    <property type="project" value="TreeGrafter"/>
</dbReference>
<dbReference type="GO" id="GO:0051371">
    <property type="term" value="F:muscle alpha-actinin binding"/>
    <property type="evidence" value="ECO:0007669"/>
    <property type="project" value="TreeGrafter"/>
</dbReference>